<organism evidence="2 3">
    <name type="scientific">Dendrobium nobile</name>
    <name type="common">Orchid</name>
    <dbReference type="NCBI Taxonomy" id="94219"/>
    <lineage>
        <taxon>Eukaryota</taxon>
        <taxon>Viridiplantae</taxon>
        <taxon>Streptophyta</taxon>
        <taxon>Embryophyta</taxon>
        <taxon>Tracheophyta</taxon>
        <taxon>Spermatophyta</taxon>
        <taxon>Magnoliopsida</taxon>
        <taxon>Liliopsida</taxon>
        <taxon>Asparagales</taxon>
        <taxon>Orchidaceae</taxon>
        <taxon>Epidendroideae</taxon>
        <taxon>Malaxideae</taxon>
        <taxon>Dendrobiinae</taxon>
        <taxon>Dendrobium</taxon>
    </lineage>
</organism>
<dbReference type="EMBL" id="JAGYWB010000012">
    <property type="protein sequence ID" value="KAI0501438.1"/>
    <property type="molecule type" value="Genomic_DNA"/>
</dbReference>
<evidence type="ECO:0000256" key="1">
    <source>
        <dbReference type="SAM" id="MobiDB-lite"/>
    </source>
</evidence>
<evidence type="ECO:0000313" key="3">
    <source>
        <dbReference type="Proteomes" id="UP000829196"/>
    </source>
</evidence>
<accession>A0A8T3AZS8</accession>
<comment type="caution">
    <text evidence="2">The sequence shown here is derived from an EMBL/GenBank/DDBJ whole genome shotgun (WGS) entry which is preliminary data.</text>
</comment>
<dbReference type="Gene3D" id="3.30.565.10">
    <property type="entry name" value="Histidine kinase-like ATPase, C-terminal domain"/>
    <property type="match status" value="1"/>
</dbReference>
<proteinExistence type="predicted"/>
<dbReference type="SUPFAM" id="SSF55874">
    <property type="entry name" value="ATPase domain of HSP90 chaperone/DNA topoisomerase II/histidine kinase"/>
    <property type="match status" value="1"/>
</dbReference>
<dbReference type="OrthoDB" id="28737at2759"/>
<dbReference type="AlphaFoldDB" id="A0A8T3AZS8"/>
<feature type="region of interest" description="Disordered" evidence="1">
    <location>
        <begin position="1"/>
        <end position="20"/>
    </location>
</feature>
<protein>
    <submittedName>
        <fullName evidence="2">Uncharacterized protein</fullName>
    </submittedName>
</protein>
<dbReference type="InterPro" id="IPR036890">
    <property type="entry name" value="HATPase_C_sf"/>
</dbReference>
<feature type="compositionally biased region" description="Basic and acidic residues" evidence="1">
    <location>
        <begin position="1"/>
        <end position="10"/>
    </location>
</feature>
<name>A0A8T3AZS8_DENNO</name>
<keyword evidence="3" id="KW-1185">Reference proteome</keyword>
<dbReference type="Proteomes" id="UP000829196">
    <property type="component" value="Unassembled WGS sequence"/>
</dbReference>
<reference evidence="2" key="1">
    <citation type="journal article" date="2022" name="Front. Genet.">
        <title>Chromosome-Scale Assembly of the Dendrobium nobile Genome Provides Insights Into the Molecular Mechanism of the Biosynthesis of the Medicinal Active Ingredient of Dendrobium.</title>
        <authorList>
            <person name="Xu Q."/>
            <person name="Niu S.-C."/>
            <person name="Li K.-L."/>
            <person name="Zheng P.-J."/>
            <person name="Zhang X.-J."/>
            <person name="Jia Y."/>
            <person name="Liu Y."/>
            <person name="Niu Y.-X."/>
            <person name="Yu L.-H."/>
            <person name="Chen D.-F."/>
            <person name="Zhang G.-Q."/>
        </authorList>
    </citation>
    <scope>NUCLEOTIDE SEQUENCE</scope>
    <source>
        <tissue evidence="2">Leaf</tissue>
    </source>
</reference>
<sequence>MSMLEQRKDVSPLAQDFDGIHPRDDQISSIYTTPSIELGFEEFEDTLPNSSFLPLYDEPVYDVYDDDMLGDVLDLDQPVYDNDGSKVDVLLELVIHISPDKVTNTLTIINNKIGMTKPDHDIHLGTVTDSDTKFLEAVSVDTNMCIVDPFYVQFNSTCEECCLEELLKMPKEFDSYPIFHRLQVMWKSLQDGANDTGWKYPNRFSQPNPPPSCGQPDIFLWA</sequence>
<evidence type="ECO:0000313" key="2">
    <source>
        <dbReference type="EMBL" id="KAI0501438.1"/>
    </source>
</evidence>
<gene>
    <name evidence="2" type="ORF">KFK09_016383</name>
</gene>